<reference evidence="2 3" key="1">
    <citation type="submission" date="2023-11" db="EMBL/GenBank/DDBJ databases">
        <title>Novel species in genus Nocardioides.</title>
        <authorList>
            <person name="Zhou H."/>
        </authorList>
    </citation>
    <scope>NUCLEOTIDE SEQUENCE [LARGE SCALE GENOMIC DNA]</scope>
    <source>
        <strain evidence="2 3">S-58</strain>
    </source>
</reference>
<evidence type="ECO:0000259" key="1">
    <source>
        <dbReference type="PROSITE" id="PS50995"/>
    </source>
</evidence>
<gene>
    <name evidence="2" type="ORF">SFC79_13950</name>
</gene>
<dbReference type="RefSeq" id="WP_172270248.1">
    <property type="nucleotide sequence ID" value="NZ_CP141058.1"/>
</dbReference>
<dbReference type="PANTHER" id="PTHR33164">
    <property type="entry name" value="TRANSCRIPTIONAL REGULATOR, MARR FAMILY"/>
    <property type="match status" value="1"/>
</dbReference>
<keyword evidence="3" id="KW-1185">Reference proteome</keyword>
<organism evidence="2 3">
    <name type="scientific">Nocardioides renjunii</name>
    <dbReference type="NCBI Taxonomy" id="3095075"/>
    <lineage>
        <taxon>Bacteria</taxon>
        <taxon>Bacillati</taxon>
        <taxon>Actinomycetota</taxon>
        <taxon>Actinomycetes</taxon>
        <taxon>Propionibacteriales</taxon>
        <taxon>Nocardioidaceae</taxon>
        <taxon>Nocardioides</taxon>
    </lineage>
</organism>
<evidence type="ECO:0000313" key="2">
    <source>
        <dbReference type="EMBL" id="MDZ5662874.1"/>
    </source>
</evidence>
<dbReference type="EMBL" id="JAXQPW010000005">
    <property type="protein sequence ID" value="MDZ5662874.1"/>
    <property type="molecule type" value="Genomic_DNA"/>
</dbReference>
<dbReference type="PROSITE" id="PS50995">
    <property type="entry name" value="HTH_MARR_2"/>
    <property type="match status" value="1"/>
</dbReference>
<accession>A0ABU5KEJ8</accession>
<comment type="caution">
    <text evidence="2">The sequence shown here is derived from an EMBL/GenBank/DDBJ whole genome shotgun (WGS) entry which is preliminary data.</text>
</comment>
<dbReference type="InterPro" id="IPR039422">
    <property type="entry name" value="MarR/SlyA-like"/>
</dbReference>
<feature type="domain" description="HTH marR-type" evidence="1">
    <location>
        <begin position="4"/>
        <end position="140"/>
    </location>
</feature>
<protein>
    <submittedName>
        <fullName evidence="2">MarR family winged helix-turn-helix transcriptional regulator</fullName>
    </submittedName>
</protein>
<proteinExistence type="predicted"/>
<dbReference type="Proteomes" id="UP001291999">
    <property type="component" value="Unassembled WGS sequence"/>
</dbReference>
<dbReference type="InterPro" id="IPR000835">
    <property type="entry name" value="HTH_MarR-typ"/>
</dbReference>
<dbReference type="Pfam" id="PF12802">
    <property type="entry name" value="MarR_2"/>
    <property type="match status" value="1"/>
</dbReference>
<dbReference type="InterPro" id="IPR036388">
    <property type="entry name" value="WH-like_DNA-bd_sf"/>
</dbReference>
<dbReference type="Gene3D" id="1.10.10.10">
    <property type="entry name" value="Winged helix-like DNA-binding domain superfamily/Winged helix DNA-binding domain"/>
    <property type="match status" value="1"/>
</dbReference>
<dbReference type="PANTHER" id="PTHR33164:SF99">
    <property type="entry name" value="MARR FAMILY REGULATORY PROTEIN"/>
    <property type="match status" value="1"/>
</dbReference>
<sequence length="148" mass="16133">MSSRGEVLYDLLRLVRPIVLGSARVVDEGLRGTGWTVGSRAVMEVLVVDGAATVPRVATRLSLARQNVQRQVDELVRLGHVATAPNPDHRRSVLVAPTAEGRRLFGRVHDRELADLARLAPECSVQEIAAATEVLRSVEAAVRARWAQ</sequence>
<dbReference type="SUPFAM" id="SSF46785">
    <property type="entry name" value="Winged helix' DNA-binding domain"/>
    <property type="match status" value="1"/>
</dbReference>
<evidence type="ECO:0000313" key="3">
    <source>
        <dbReference type="Proteomes" id="UP001291999"/>
    </source>
</evidence>
<name>A0ABU5KEJ8_9ACTN</name>
<dbReference type="InterPro" id="IPR036390">
    <property type="entry name" value="WH_DNA-bd_sf"/>
</dbReference>
<dbReference type="SMART" id="SM00347">
    <property type="entry name" value="HTH_MARR"/>
    <property type="match status" value="1"/>
</dbReference>